<comment type="caution">
    <text evidence="4">The sequence shown here is derived from an EMBL/GenBank/DDBJ whole genome shotgun (WGS) entry which is preliminary data.</text>
</comment>
<dbReference type="AlphaFoldDB" id="A0AAD5V778"/>
<feature type="transmembrane region" description="Helical" evidence="3">
    <location>
        <begin position="98"/>
        <end position="117"/>
    </location>
</feature>
<feature type="region of interest" description="Disordered" evidence="2">
    <location>
        <begin position="27"/>
        <end position="58"/>
    </location>
</feature>
<feature type="coiled-coil region" evidence="1">
    <location>
        <begin position="191"/>
        <end position="225"/>
    </location>
</feature>
<reference evidence="4" key="1">
    <citation type="submission" date="2022-07" db="EMBL/GenBank/DDBJ databases">
        <title>Genome Sequence of Physisporinus lineatus.</title>
        <authorList>
            <person name="Buettner E."/>
        </authorList>
    </citation>
    <scope>NUCLEOTIDE SEQUENCE</scope>
    <source>
        <strain evidence="4">VT162</strain>
    </source>
</reference>
<keyword evidence="5" id="KW-1185">Reference proteome</keyword>
<evidence type="ECO:0000256" key="1">
    <source>
        <dbReference type="SAM" id="Coils"/>
    </source>
</evidence>
<organism evidence="4 5">
    <name type="scientific">Meripilus lineatus</name>
    <dbReference type="NCBI Taxonomy" id="2056292"/>
    <lineage>
        <taxon>Eukaryota</taxon>
        <taxon>Fungi</taxon>
        <taxon>Dikarya</taxon>
        <taxon>Basidiomycota</taxon>
        <taxon>Agaricomycotina</taxon>
        <taxon>Agaricomycetes</taxon>
        <taxon>Polyporales</taxon>
        <taxon>Meripilaceae</taxon>
        <taxon>Meripilus</taxon>
    </lineage>
</organism>
<keyword evidence="3" id="KW-0472">Membrane</keyword>
<evidence type="ECO:0000313" key="5">
    <source>
        <dbReference type="Proteomes" id="UP001212997"/>
    </source>
</evidence>
<gene>
    <name evidence="4" type="ORF">NLI96_g5720</name>
</gene>
<evidence type="ECO:0000313" key="4">
    <source>
        <dbReference type="EMBL" id="KAJ3484315.1"/>
    </source>
</evidence>
<dbReference type="Proteomes" id="UP001212997">
    <property type="component" value="Unassembled WGS sequence"/>
</dbReference>
<accession>A0AAD5V778</accession>
<protein>
    <submittedName>
        <fullName evidence="4">Uncharacterized protein</fullName>
    </submittedName>
</protein>
<evidence type="ECO:0000256" key="3">
    <source>
        <dbReference type="SAM" id="Phobius"/>
    </source>
</evidence>
<evidence type="ECO:0000256" key="2">
    <source>
        <dbReference type="SAM" id="MobiDB-lite"/>
    </source>
</evidence>
<dbReference type="EMBL" id="JANAWD010000194">
    <property type="protein sequence ID" value="KAJ3484315.1"/>
    <property type="molecule type" value="Genomic_DNA"/>
</dbReference>
<keyword evidence="1" id="KW-0175">Coiled coil</keyword>
<name>A0AAD5V778_9APHY</name>
<proteinExistence type="predicted"/>
<keyword evidence="3" id="KW-0812">Transmembrane</keyword>
<keyword evidence="3" id="KW-1133">Transmembrane helix</keyword>
<sequence>MRDYIHKHQSEFVPEGIDVAEVEETAEAQGEALKTPVLDKTPLSEEQAAKEREHERNRRSMQWAYDTFEGAFKVAKQSTEGALELIRDAWDQSSSVTILYFVIAILVVSNIWTLMMMGKREEVGRRKELRRMEEREKWVQGVVTALWDELTTTRGGAPSPNPYQVVQQPSVGGPVVSGGSLPPFVRPPGGAANWREEVTEINRALDMVEERVAGLKESMKDLKDLD</sequence>
<feature type="compositionally biased region" description="Basic and acidic residues" evidence="2">
    <location>
        <begin position="47"/>
        <end position="58"/>
    </location>
</feature>